<dbReference type="PANTHER" id="PTHR46118">
    <property type="entry name" value="PROTEIN ABHD11"/>
    <property type="match status" value="1"/>
</dbReference>
<evidence type="ECO:0000313" key="3">
    <source>
        <dbReference type="EMBL" id="SMC33526.1"/>
    </source>
</evidence>
<evidence type="ECO:0000259" key="2">
    <source>
        <dbReference type="Pfam" id="PF00561"/>
    </source>
</evidence>
<feature type="domain" description="AB hydrolase-1" evidence="2">
    <location>
        <begin position="13"/>
        <end position="111"/>
    </location>
</feature>
<protein>
    <submittedName>
        <fullName evidence="3">Pimeloyl-ACP methyl ester carboxylesterase</fullName>
    </submittedName>
</protein>
<keyword evidence="1" id="KW-0378">Hydrolase</keyword>
<gene>
    <name evidence="3" type="ORF">SAMN05660703_0253</name>
</gene>
<dbReference type="EMBL" id="FWXO01000001">
    <property type="protein sequence ID" value="SMC33526.1"/>
    <property type="molecule type" value="Genomic_DNA"/>
</dbReference>
<keyword evidence="4" id="KW-1185">Reference proteome</keyword>
<dbReference type="GO" id="GO:0016787">
    <property type="term" value="F:hydrolase activity"/>
    <property type="evidence" value="ECO:0007669"/>
    <property type="project" value="UniProtKB-KW"/>
</dbReference>
<dbReference type="SUPFAM" id="SSF53474">
    <property type="entry name" value="alpha/beta-Hydrolases"/>
    <property type="match status" value="1"/>
</dbReference>
<name>A0A1W1YBJ5_9FLAO</name>
<sequence length="256" mass="29597">MQLLHSQIFGTGKPLLILHGFLGMSDNWKTLGNQYSENGFEVHLLDQRNHGKSFQSNEFNYDLLIEDLKYYMTHHNIEKAIILGHSMGGKTAMQFACTYPEKVEKLLIADIAPKYYPPHHQPIINALNKINVSELSSRTKADEQLSKYIKDFGTRQFLLKNLYWKEKGKLDFRFNLDVLTDKMEEVGENISTTASYAGPTLFLRGDKSEYIAIDDYPLIKQHFPNAIIEVVEKAGHWLHAENPKQFYELSYNFMIS</sequence>
<dbReference type="InterPro" id="IPR000073">
    <property type="entry name" value="AB_hydrolase_1"/>
</dbReference>
<dbReference type="Proteomes" id="UP000192360">
    <property type="component" value="Unassembled WGS sequence"/>
</dbReference>
<accession>A0A1W1YBJ5</accession>
<proteinExistence type="predicted"/>
<dbReference type="OrthoDB" id="9808398at2"/>
<dbReference type="STRING" id="504486.SAMN05660703_0253"/>
<dbReference type="Pfam" id="PF00561">
    <property type="entry name" value="Abhydrolase_1"/>
    <property type="match status" value="1"/>
</dbReference>
<dbReference type="InterPro" id="IPR029058">
    <property type="entry name" value="AB_hydrolase_fold"/>
</dbReference>
<organism evidence="3 4">
    <name type="scientific">Cellulophaga tyrosinoxydans</name>
    <dbReference type="NCBI Taxonomy" id="504486"/>
    <lineage>
        <taxon>Bacteria</taxon>
        <taxon>Pseudomonadati</taxon>
        <taxon>Bacteroidota</taxon>
        <taxon>Flavobacteriia</taxon>
        <taxon>Flavobacteriales</taxon>
        <taxon>Flavobacteriaceae</taxon>
        <taxon>Cellulophaga</taxon>
    </lineage>
</organism>
<evidence type="ECO:0000313" key="4">
    <source>
        <dbReference type="Proteomes" id="UP000192360"/>
    </source>
</evidence>
<reference evidence="4" key="1">
    <citation type="submission" date="2017-04" db="EMBL/GenBank/DDBJ databases">
        <authorList>
            <person name="Varghese N."/>
            <person name="Submissions S."/>
        </authorList>
    </citation>
    <scope>NUCLEOTIDE SEQUENCE [LARGE SCALE GENOMIC DNA]</scope>
    <source>
        <strain evidence="4">DSM 21164</strain>
    </source>
</reference>
<dbReference type="AlphaFoldDB" id="A0A1W1YBJ5"/>
<evidence type="ECO:0000256" key="1">
    <source>
        <dbReference type="ARBA" id="ARBA00022801"/>
    </source>
</evidence>
<dbReference type="RefSeq" id="WP_084059488.1">
    <property type="nucleotide sequence ID" value="NZ_FWXO01000001.1"/>
</dbReference>
<dbReference type="PRINTS" id="PR00111">
    <property type="entry name" value="ABHYDROLASE"/>
</dbReference>
<dbReference type="PANTHER" id="PTHR46118:SF4">
    <property type="entry name" value="PROTEIN ABHD11"/>
    <property type="match status" value="1"/>
</dbReference>
<dbReference type="Gene3D" id="3.40.50.1820">
    <property type="entry name" value="alpha/beta hydrolase"/>
    <property type="match status" value="1"/>
</dbReference>